<dbReference type="RefSeq" id="WP_114067130.1">
    <property type="nucleotide sequence ID" value="NZ_CP030850.1"/>
</dbReference>
<reference evidence="3 4" key="1">
    <citation type="submission" date="2018-07" db="EMBL/GenBank/DDBJ databases">
        <title>Genome sequencing of Runella.</title>
        <authorList>
            <person name="Baek M.-G."/>
            <person name="Yi H."/>
        </authorList>
    </citation>
    <scope>NUCLEOTIDE SEQUENCE [LARGE SCALE GENOMIC DNA]</scope>
    <source>
        <strain evidence="3 4">HYN0085</strain>
    </source>
</reference>
<keyword evidence="4" id="KW-1185">Reference proteome</keyword>
<dbReference type="Gene3D" id="3.30.565.10">
    <property type="entry name" value="Histidine kinase-like ATPase, C-terminal domain"/>
    <property type="match status" value="1"/>
</dbReference>
<dbReference type="PANTHER" id="PTHR34220">
    <property type="entry name" value="SENSOR HISTIDINE KINASE YPDA"/>
    <property type="match status" value="1"/>
</dbReference>
<dbReference type="GO" id="GO:0000155">
    <property type="term" value="F:phosphorelay sensor kinase activity"/>
    <property type="evidence" value="ECO:0007669"/>
    <property type="project" value="InterPro"/>
</dbReference>
<organism evidence="3 4">
    <name type="scientific">Runella rosea</name>
    <dbReference type="NCBI Taxonomy" id="2259595"/>
    <lineage>
        <taxon>Bacteria</taxon>
        <taxon>Pseudomonadati</taxon>
        <taxon>Bacteroidota</taxon>
        <taxon>Cytophagia</taxon>
        <taxon>Cytophagales</taxon>
        <taxon>Spirosomataceae</taxon>
        <taxon>Runella</taxon>
    </lineage>
</organism>
<dbReference type="AlphaFoldDB" id="A0A344TI75"/>
<sequence length="389" mass="45906">MPKLLDERMNRLDQQNTKAFDFMEKVLHFYNEGLWLRVLVHLSYLYFSYKNLMAEFYVENLRYSTYFYLYLGSNILAGYFIFYYLFPKYFAREKYLAFFSAVAFWYFTVFTYGTFLFVQEIYGLNKVNAYSTSREDNPLLAFVDTFNERGLLGHFTSLSFAFTVFYEFRNQFGLIVLAKTMKYFIENTIKQKQLNDLNHHLESKFLQSQLNPHFLFNSLNNIYGLILNQKPETQTAISQLQSLLKQSFDDSLGSKVPLQSEVDYLKNYVNLEKIRHDKNVTIDFDTDEAAMQNQEIAPRVLLPFVENAFKHGLLNNLDQAQISIRLTLKDRQLNFTVRNTKPVLKISKTKVGGIGLVNIKRRLSLLYPNHLLTIQDNPNEYEVNLKLYL</sequence>
<evidence type="ECO:0000256" key="1">
    <source>
        <dbReference type="SAM" id="Phobius"/>
    </source>
</evidence>
<evidence type="ECO:0000313" key="3">
    <source>
        <dbReference type="EMBL" id="AXE18346.1"/>
    </source>
</evidence>
<dbReference type="KEGG" id="run:DR864_11590"/>
<dbReference type="InterPro" id="IPR010559">
    <property type="entry name" value="Sig_transdc_His_kin_internal"/>
</dbReference>
<dbReference type="OrthoDB" id="9792992at2"/>
<proteinExistence type="predicted"/>
<evidence type="ECO:0000259" key="2">
    <source>
        <dbReference type="Pfam" id="PF06580"/>
    </source>
</evidence>
<protein>
    <recommendedName>
        <fullName evidence="2">Signal transduction histidine kinase internal region domain-containing protein</fullName>
    </recommendedName>
</protein>
<dbReference type="SUPFAM" id="SSF55874">
    <property type="entry name" value="ATPase domain of HSP90 chaperone/DNA topoisomerase II/histidine kinase"/>
    <property type="match status" value="1"/>
</dbReference>
<dbReference type="Proteomes" id="UP000251993">
    <property type="component" value="Chromosome"/>
</dbReference>
<dbReference type="InterPro" id="IPR036890">
    <property type="entry name" value="HATPase_C_sf"/>
</dbReference>
<feature type="transmembrane region" description="Helical" evidence="1">
    <location>
        <begin position="67"/>
        <end position="86"/>
    </location>
</feature>
<keyword evidence="1" id="KW-1133">Transmembrane helix</keyword>
<dbReference type="PANTHER" id="PTHR34220:SF7">
    <property type="entry name" value="SENSOR HISTIDINE KINASE YPDA"/>
    <property type="match status" value="1"/>
</dbReference>
<dbReference type="GO" id="GO:0016020">
    <property type="term" value="C:membrane"/>
    <property type="evidence" value="ECO:0007669"/>
    <property type="project" value="InterPro"/>
</dbReference>
<dbReference type="Pfam" id="PF06580">
    <property type="entry name" value="His_kinase"/>
    <property type="match status" value="1"/>
</dbReference>
<dbReference type="InterPro" id="IPR050640">
    <property type="entry name" value="Bact_2-comp_sensor_kinase"/>
</dbReference>
<feature type="transmembrane region" description="Helical" evidence="1">
    <location>
        <begin position="95"/>
        <end position="118"/>
    </location>
</feature>
<feature type="domain" description="Signal transduction histidine kinase internal region" evidence="2">
    <location>
        <begin position="202"/>
        <end position="278"/>
    </location>
</feature>
<keyword evidence="1" id="KW-0812">Transmembrane</keyword>
<keyword evidence="1" id="KW-0472">Membrane</keyword>
<name>A0A344TI75_9BACT</name>
<evidence type="ECO:0000313" key="4">
    <source>
        <dbReference type="Proteomes" id="UP000251993"/>
    </source>
</evidence>
<accession>A0A344TI75</accession>
<gene>
    <name evidence="3" type="ORF">DR864_11590</name>
</gene>
<feature type="transmembrane region" description="Helical" evidence="1">
    <location>
        <begin position="29"/>
        <end position="47"/>
    </location>
</feature>
<dbReference type="EMBL" id="CP030850">
    <property type="protein sequence ID" value="AXE18346.1"/>
    <property type="molecule type" value="Genomic_DNA"/>
</dbReference>